<name>A0A554JA74_9BACT</name>
<sequence length="262" mass="29872">MPISDTVVCTATSYSNLTDPRCQQSLETVYVASRSHQVVVIEASKDRRIAKAFMKAGAIVVEQYEEGMAQSRAEAVEFSWTLPGWESYVFWTEPEKIGIICHIDELIDYARRCGSYLVIPSRTVEAFATYPPYQAESEMKGNWRLNQLTRQLYPFAEYFDYFFGPRLYRRHGNTAEILRDTVSLGPYAPLMVGALRMIAHHSSVSSLCVSSCPVSYRHPPEQTATETGNAEFEALRDRQRVSIITMFEKEVERIGALRADRR</sequence>
<dbReference type="AlphaFoldDB" id="A0A554JA74"/>
<proteinExistence type="predicted"/>
<evidence type="ECO:0000313" key="1">
    <source>
        <dbReference type="EMBL" id="TSC65275.1"/>
    </source>
</evidence>
<evidence type="ECO:0000313" key="2">
    <source>
        <dbReference type="Proteomes" id="UP000316253"/>
    </source>
</evidence>
<dbReference type="Proteomes" id="UP000316253">
    <property type="component" value="Unassembled WGS sequence"/>
</dbReference>
<protein>
    <submittedName>
        <fullName evidence="1">Uncharacterized protein</fullName>
    </submittedName>
</protein>
<organism evidence="1 2">
    <name type="scientific">Candidatus Berkelbacteria bacterium Gr01-1014_85</name>
    <dbReference type="NCBI Taxonomy" id="2017150"/>
    <lineage>
        <taxon>Bacteria</taxon>
        <taxon>Candidatus Berkelbacteria</taxon>
    </lineage>
</organism>
<comment type="caution">
    <text evidence="1">The sequence shown here is derived from an EMBL/GenBank/DDBJ whole genome shotgun (WGS) entry which is preliminary data.</text>
</comment>
<dbReference type="EMBL" id="VMFD01000051">
    <property type="protein sequence ID" value="TSC65275.1"/>
    <property type="molecule type" value="Genomic_DNA"/>
</dbReference>
<accession>A0A554JA74</accession>
<reference evidence="1 2" key="1">
    <citation type="submission" date="2017-08" db="EMBL/GenBank/DDBJ databases">
        <title>Mechanisms for carbon and nitrogen cycling indicate functional differentiation within the Candidate Phyla Radiation.</title>
        <authorList>
            <person name="Danczak R.E."/>
            <person name="Johnston M.D."/>
            <person name="Kenah C."/>
            <person name="Slattery M."/>
            <person name="Wrighton K.C."/>
            <person name="Wilkins M.J."/>
        </authorList>
    </citation>
    <scope>NUCLEOTIDE SEQUENCE [LARGE SCALE GENOMIC DNA]</scope>
    <source>
        <strain evidence="1">Gr01-1014_85</strain>
    </source>
</reference>
<gene>
    <name evidence="1" type="ORF">CEO22_529</name>
</gene>